<keyword evidence="7" id="KW-0067">ATP-binding</keyword>
<dbReference type="InterPro" id="IPR050482">
    <property type="entry name" value="Sensor_HK_TwoCompSys"/>
</dbReference>
<evidence type="ECO:0000259" key="11">
    <source>
        <dbReference type="Pfam" id="PF07730"/>
    </source>
</evidence>
<comment type="caution">
    <text evidence="12">The sequence shown here is derived from an EMBL/GenBank/DDBJ whole genome shotgun (WGS) entry which is preliminary data.</text>
</comment>
<gene>
    <name evidence="12" type="ORF">KS407_01335</name>
</gene>
<feature type="transmembrane region" description="Helical" evidence="10">
    <location>
        <begin position="20"/>
        <end position="38"/>
    </location>
</feature>
<dbReference type="EMBL" id="JAHQCR010000011">
    <property type="protein sequence ID" value="MBU9720083.1"/>
    <property type="molecule type" value="Genomic_DNA"/>
</dbReference>
<dbReference type="InterPro" id="IPR011712">
    <property type="entry name" value="Sig_transdc_His_kin_sub3_dim/P"/>
</dbReference>
<evidence type="ECO:0000256" key="9">
    <source>
        <dbReference type="SAM" id="Coils"/>
    </source>
</evidence>
<keyword evidence="13" id="KW-1185">Reference proteome</keyword>
<evidence type="ECO:0000256" key="10">
    <source>
        <dbReference type="SAM" id="Phobius"/>
    </source>
</evidence>
<evidence type="ECO:0000256" key="7">
    <source>
        <dbReference type="ARBA" id="ARBA00022840"/>
    </source>
</evidence>
<dbReference type="Gene3D" id="1.20.5.1930">
    <property type="match status" value="1"/>
</dbReference>
<evidence type="ECO:0000256" key="1">
    <source>
        <dbReference type="ARBA" id="ARBA00000085"/>
    </source>
</evidence>
<keyword evidence="8" id="KW-0902">Two-component regulatory system</keyword>
<feature type="transmembrane region" description="Helical" evidence="10">
    <location>
        <begin position="43"/>
        <end position="62"/>
    </location>
</feature>
<keyword evidence="9" id="KW-0175">Coiled coil</keyword>
<evidence type="ECO:0000313" key="12">
    <source>
        <dbReference type="EMBL" id="MBU9720083.1"/>
    </source>
</evidence>
<keyword evidence="10" id="KW-0472">Membrane</keyword>
<dbReference type="PANTHER" id="PTHR24421">
    <property type="entry name" value="NITRATE/NITRITE SENSOR PROTEIN NARX-RELATED"/>
    <property type="match status" value="1"/>
</dbReference>
<evidence type="ECO:0000256" key="6">
    <source>
        <dbReference type="ARBA" id="ARBA00022777"/>
    </source>
</evidence>
<feature type="transmembrane region" description="Helical" evidence="10">
    <location>
        <begin position="92"/>
        <end position="108"/>
    </location>
</feature>
<dbReference type="Proteomes" id="UP000790580">
    <property type="component" value="Unassembled WGS sequence"/>
</dbReference>
<dbReference type="GO" id="GO:0016301">
    <property type="term" value="F:kinase activity"/>
    <property type="evidence" value="ECO:0007669"/>
    <property type="project" value="UniProtKB-KW"/>
</dbReference>
<proteinExistence type="predicted"/>
<feature type="domain" description="Signal transduction histidine kinase subgroup 3 dimerisation and phosphoacceptor" evidence="11">
    <location>
        <begin position="171"/>
        <end position="237"/>
    </location>
</feature>
<accession>A0ABS6JNF0</accession>
<dbReference type="Pfam" id="PF07730">
    <property type="entry name" value="HisKA_3"/>
    <property type="match status" value="1"/>
</dbReference>
<evidence type="ECO:0000256" key="4">
    <source>
        <dbReference type="ARBA" id="ARBA00022679"/>
    </source>
</evidence>
<dbReference type="SUPFAM" id="SSF55874">
    <property type="entry name" value="ATPase domain of HSP90 chaperone/DNA topoisomerase II/histidine kinase"/>
    <property type="match status" value="1"/>
</dbReference>
<evidence type="ECO:0000313" key="13">
    <source>
        <dbReference type="Proteomes" id="UP000790580"/>
    </source>
</evidence>
<protein>
    <recommendedName>
        <fullName evidence="2">histidine kinase</fullName>
        <ecNumber evidence="2">2.7.13.3</ecNumber>
    </recommendedName>
</protein>
<keyword evidence="5" id="KW-0547">Nucleotide-binding</keyword>
<name>A0ABS6JNF0_9BACI</name>
<keyword evidence="3" id="KW-0597">Phosphoprotein</keyword>
<evidence type="ECO:0000256" key="8">
    <source>
        <dbReference type="ARBA" id="ARBA00023012"/>
    </source>
</evidence>
<organism evidence="12 13">
    <name type="scientific">Evansella alkalicola</name>
    <dbReference type="NCBI Taxonomy" id="745819"/>
    <lineage>
        <taxon>Bacteria</taxon>
        <taxon>Bacillati</taxon>
        <taxon>Bacillota</taxon>
        <taxon>Bacilli</taxon>
        <taxon>Bacillales</taxon>
        <taxon>Bacillaceae</taxon>
        <taxon>Evansella</taxon>
    </lineage>
</organism>
<dbReference type="CDD" id="cd16917">
    <property type="entry name" value="HATPase_UhpB-NarQ-NarX-like"/>
    <property type="match status" value="1"/>
</dbReference>
<dbReference type="EC" id="2.7.13.3" evidence="2"/>
<comment type="catalytic activity">
    <reaction evidence="1">
        <text>ATP + protein L-histidine = ADP + protein N-phospho-L-histidine.</text>
        <dbReference type="EC" id="2.7.13.3"/>
    </reaction>
</comment>
<evidence type="ECO:0000256" key="5">
    <source>
        <dbReference type="ARBA" id="ARBA00022741"/>
    </source>
</evidence>
<dbReference type="PANTHER" id="PTHR24421:SF10">
    <property type="entry name" value="NITRATE_NITRITE SENSOR PROTEIN NARQ"/>
    <property type="match status" value="1"/>
</dbReference>
<evidence type="ECO:0000256" key="3">
    <source>
        <dbReference type="ARBA" id="ARBA00022553"/>
    </source>
</evidence>
<evidence type="ECO:0000256" key="2">
    <source>
        <dbReference type="ARBA" id="ARBA00012438"/>
    </source>
</evidence>
<feature type="transmembrane region" description="Helical" evidence="10">
    <location>
        <begin position="68"/>
        <end position="85"/>
    </location>
</feature>
<feature type="transmembrane region" description="Helical" evidence="10">
    <location>
        <begin position="114"/>
        <end position="132"/>
    </location>
</feature>
<keyword evidence="10" id="KW-0812">Transmembrane</keyword>
<keyword evidence="4" id="KW-0808">Transferase</keyword>
<dbReference type="Gene3D" id="3.30.565.10">
    <property type="entry name" value="Histidine kinase-like ATPase, C-terminal domain"/>
    <property type="match status" value="1"/>
</dbReference>
<keyword evidence="10" id="KW-1133">Transmembrane helix</keyword>
<reference evidence="12 13" key="1">
    <citation type="submission" date="2021-06" db="EMBL/GenBank/DDBJ databases">
        <title>Bacillus sp. RD4P76, an endophyte from a halophyte.</title>
        <authorList>
            <person name="Sun J.-Q."/>
        </authorList>
    </citation>
    <scope>NUCLEOTIDE SEQUENCE [LARGE SCALE GENOMIC DNA]</scope>
    <source>
        <strain evidence="12 13">JCM 17098</strain>
    </source>
</reference>
<sequence length="373" mass="41893">MISWLFALLQFEGSLLEIPFQIVGSAAFFAVIFLLPLFKKNQIIYTIIMSAAALLAVIILWPENDGTVNVYVLLVFTIIAGMSVITLSWQSVFVGGILLTGMVAPYFSHYPSFAPAFLILYGALLSLALVTYRQTKTKVDGIEARNEALFSEYRKLKRRLVNEEQAARQEERAQIAREIHDSVGHKLTALLMQLEVVRMEQKGQEDQVDDQRLLELKQLAKESLEETRSAVKTLKQDEVGGLTAIIRLIRKLEAENYMRVHFSIRHGALTAPLGNEQSVAVYRAVQEALTNVMRHSGGREVEIVFEAPAGGVFRFEVSNPLKTESRIKEGFGLSSMRERMEQVGGTLDIAQYDDQFIVRGTLPLLDVNRRGTE</sequence>
<dbReference type="InterPro" id="IPR036890">
    <property type="entry name" value="HATPase_C_sf"/>
</dbReference>
<keyword evidence="6 12" id="KW-0418">Kinase</keyword>
<feature type="coiled-coil region" evidence="9">
    <location>
        <begin position="139"/>
        <end position="173"/>
    </location>
</feature>